<dbReference type="Pfam" id="PF01112">
    <property type="entry name" value="Asparaginase_2"/>
    <property type="match status" value="2"/>
</dbReference>
<reference evidence="6" key="3">
    <citation type="submission" date="2016-06" db="UniProtKB">
        <authorList>
            <consortium name="WormBaseParasite"/>
        </authorList>
    </citation>
    <scope>IDENTIFICATION</scope>
</reference>
<feature type="region of interest" description="Disordered" evidence="4">
    <location>
        <begin position="57"/>
        <end position="82"/>
    </location>
</feature>
<evidence type="ECO:0000256" key="3">
    <source>
        <dbReference type="PIRSR" id="PIRSR600246-3"/>
    </source>
</evidence>
<evidence type="ECO:0000256" key="1">
    <source>
        <dbReference type="ARBA" id="ARBA00010872"/>
    </source>
</evidence>
<feature type="compositionally biased region" description="Polar residues" evidence="4">
    <location>
        <begin position="64"/>
        <end position="77"/>
    </location>
</feature>
<organism evidence="5 6">
    <name type="scientific">Globodera pallida</name>
    <name type="common">Potato cyst nematode worm</name>
    <name type="synonym">Heterodera pallida</name>
    <dbReference type="NCBI Taxonomy" id="36090"/>
    <lineage>
        <taxon>Eukaryota</taxon>
        <taxon>Metazoa</taxon>
        <taxon>Ecdysozoa</taxon>
        <taxon>Nematoda</taxon>
        <taxon>Chromadorea</taxon>
        <taxon>Rhabditida</taxon>
        <taxon>Tylenchina</taxon>
        <taxon>Tylenchomorpha</taxon>
        <taxon>Tylenchoidea</taxon>
        <taxon>Heteroderidae</taxon>
        <taxon>Heteroderinae</taxon>
        <taxon>Globodera</taxon>
    </lineage>
</organism>
<reference evidence="5" key="2">
    <citation type="submission" date="2014-05" db="EMBL/GenBank/DDBJ databases">
        <title>The genome and life-stage specific transcriptomes of Globodera pallida elucidate key aspects of plant parasitism by a cyst nematode.</title>
        <authorList>
            <person name="Cotton J.A."/>
            <person name="Lilley C.J."/>
            <person name="Jones L.M."/>
            <person name="Kikuchi T."/>
            <person name="Reid A.J."/>
            <person name="Thorpe P."/>
            <person name="Tsai I.J."/>
            <person name="Beasley H."/>
            <person name="Blok V."/>
            <person name="Cock P.J.A."/>
            <person name="Van den Akker S.E."/>
            <person name="Holroyd N."/>
            <person name="Hunt M."/>
            <person name="Mantelin S."/>
            <person name="Naghra H."/>
            <person name="Pain A."/>
            <person name="Palomares-Rius J.E."/>
            <person name="Zarowiecki M."/>
            <person name="Berriman M."/>
            <person name="Jones J.T."/>
            <person name="Urwin P.E."/>
        </authorList>
    </citation>
    <scope>NUCLEOTIDE SEQUENCE [LARGE SCALE GENOMIC DNA]</scope>
    <source>
        <strain evidence="5">Lindley</strain>
    </source>
</reference>
<sequence>MITDQGWSEKLFDFGSATPIEQIMFIALHAGAGFFTEPAEKYCSEALKRAIAIQQQKRRRANESDNGTGISSGTATASAVGGDDDDGPLVDAVMFLERCAALNCGLGSNLTVAGTVECEAAYMSSRRMAYGAVAVVTNCVHPIRAAKALADPYTNNNSSCCSTALNNASETGLIQPMVLAGPGADKLCASLGIGVVPCNEQLRSDDAVKHFQRAKKLVASTASATSPNCLNLTDNNSRLDTVGGVAIDPNGVCEACVSSGGILLKREGRLGHSAQFGAAIWAEQCAAAAASGDSDGNNDSNSNISVAVSVSGCGEALTRTHFAEALAQQILTMDVDDDLAFVQHINHFLELNFVRSRRLCAFPPERRLLGGLVAIQQQQRSQNGDAQNIRCRRILLAFHNSAHFPFAFVGPDQKFRRFMSRGGKDGQFSCTLFPVSDD</sequence>
<evidence type="ECO:0000313" key="6">
    <source>
        <dbReference type="WBParaSite" id="GPLIN_001212000"/>
    </source>
</evidence>
<reference evidence="5" key="1">
    <citation type="submission" date="2013-12" db="EMBL/GenBank/DDBJ databases">
        <authorList>
            <person name="Aslett M."/>
        </authorList>
    </citation>
    <scope>NUCLEOTIDE SEQUENCE [LARGE SCALE GENOMIC DNA]</scope>
    <source>
        <strain evidence="5">Lindley</strain>
    </source>
</reference>
<dbReference type="GO" id="GO:0051604">
    <property type="term" value="P:protein maturation"/>
    <property type="evidence" value="ECO:0007669"/>
    <property type="project" value="TreeGrafter"/>
</dbReference>
<dbReference type="AlphaFoldDB" id="A0A183CGW5"/>
<comment type="similarity">
    <text evidence="1">Belongs to the Ntn-hydrolase family.</text>
</comment>
<dbReference type="InterPro" id="IPR029055">
    <property type="entry name" value="Ntn_hydrolases_N"/>
</dbReference>
<dbReference type="Gene3D" id="3.60.20.30">
    <property type="entry name" value="(Glycosyl)asparaginase"/>
    <property type="match status" value="1"/>
</dbReference>
<keyword evidence="5" id="KW-1185">Reference proteome</keyword>
<evidence type="ECO:0000313" key="5">
    <source>
        <dbReference type="Proteomes" id="UP000050741"/>
    </source>
</evidence>
<dbReference type="SUPFAM" id="SSF56235">
    <property type="entry name" value="N-terminal nucleophile aminohydrolases (Ntn hydrolases)"/>
    <property type="match status" value="1"/>
</dbReference>
<feature type="active site" description="Nucleophile" evidence="2">
    <location>
        <position position="241"/>
    </location>
</feature>
<dbReference type="GO" id="GO:0004298">
    <property type="term" value="F:threonine-type endopeptidase activity"/>
    <property type="evidence" value="ECO:0007669"/>
    <property type="project" value="InterPro"/>
</dbReference>
<protein>
    <submittedName>
        <fullName evidence="6">Threonine aspartase 1</fullName>
    </submittedName>
</protein>
<accession>A0A183CGW5</accession>
<dbReference type="PANTHER" id="PTHR10188:SF8">
    <property type="entry name" value="THREONINE ASPARTASE 1"/>
    <property type="match status" value="1"/>
</dbReference>
<evidence type="ECO:0000256" key="2">
    <source>
        <dbReference type="PIRSR" id="PIRSR600246-1"/>
    </source>
</evidence>
<dbReference type="InterPro" id="IPR037464">
    <property type="entry name" value="Taspase1"/>
</dbReference>
<proteinExistence type="inferred from homology"/>
<dbReference type="GO" id="GO:0005737">
    <property type="term" value="C:cytoplasm"/>
    <property type="evidence" value="ECO:0007669"/>
    <property type="project" value="TreeGrafter"/>
</dbReference>
<dbReference type="Proteomes" id="UP000050741">
    <property type="component" value="Unassembled WGS sequence"/>
</dbReference>
<dbReference type="CDD" id="cd04514">
    <property type="entry name" value="Taspase1_like"/>
    <property type="match status" value="1"/>
</dbReference>
<dbReference type="WBParaSite" id="GPLIN_001212000">
    <property type="protein sequence ID" value="GPLIN_001212000"/>
    <property type="gene ID" value="GPLIN_001212000"/>
</dbReference>
<dbReference type="InterPro" id="IPR000246">
    <property type="entry name" value="Peptidase_T2"/>
</dbReference>
<evidence type="ECO:0000256" key="4">
    <source>
        <dbReference type="SAM" id="MobiDB-lite"/>
    </source>
</evidence>
<feature type="site" description="Cleavage; by autolysis" evidence="3">
    <location>
        <begin position="240"/>
        <end position="241"/>
    </location>
</feature>
<dbReference type="PANTHER" id="PTHR10188">
    <property type="entry name" value="L-ASPARAGINASE"/>
    <property type="match status" value="1"/>
</dbReference>
<name>A0A183CGW5_GLOPA</name>